<sequence>MSNIHALSSAVYGKGDKLFHAKSGPLNFHSSLVSRGAQLAVDYDDDAQHDEGDEGLEIAKIGISKEIVNALAKKGITKLFPIQKAVLEPAMQRRTYHNNTV</sequence>
<evidence type="ECO:0000313" key="7">
    <source>
        <dbReference type="EMBL" id="CAI8600802.1"/>
    </source>
</evidence>
<name>A0AAV0ZS15_VICFA</name>
<protein>
    <recommendedName>
        <fullName evidence="6">DEAD-box RNA helicase Q domain-containing protein</fullName>
    </recommendedName>
</protein>
<dbReference type="AlphaFoldDB" id="A0AAV0ZS15"/>
<evidence type="ECO:0000256" key="2">
    <source>
        <dbReference type="ARBA" id="ARBA00022801"/>
    </source>
</evidence>
<evidence type="ECO:0000259" key="6">
    <source>
        <dbReference type="PROSITE" id="PS51195"/>
    </source>
</evidence>
<keyword evidence="4" id="KW-0067">ATP-binding</keyword>
<keyword evidence="2" id="KW-0378">Hydrolase</keyword>
<organism evidence="7 8">
    <name type="scientific">Vicia faba</name>
    <name type="common">Broad bean</name>
    <name type="synonym">Faba vulgaris</name>
    <dbReference type="NCBI Taxonomy" id="3906"/>
    <lineage>
        <taxon>Eukaryota</taxon>
        <taxon>Viridiplantae</taxon>
        <taxon>Streptophyta</taxon>
        <taxon>Embryophyta</taxon>
        <taxon>Tracheophyta</taxon>
        <taxon>Spermatophyta</taxon>
        <taxon>Magnoliopsida</taxon>
        <taxon>eudicotyledons</taxon>
        <taxon>Gunneridae</taxon>
        <taxon>Pentapetalae</taxon>
        <taxon>rosids</taxon>
        <taxon>fabids</taxon>
        <taxon>Fabales</taxon>
        <taxon>Fabaceae</taxon>
        <taxon>Papilionoideae</taxon>
        <taxon>50 kb inversion clade</taxon>
        <taxon>NPAAA clade</taxon>
        <taxon>Hologalegina</taxon>
        <taxon>IRL clade</taxon>
        <taxon>Fabeae</taxon>
        <taxon>Vicia</taxon>
    </lineage>
</organism>
<dbReference type="Gene3D" id="3.40.50.300">
    <property type="entry name" value="P-loop containing nucleotide triphosphate hydrolases"/>
    <property type="match status" value="1"/>
</dbReference>
<dbReference type="GO" id="GO:0016787">
    <property type="term" value="F:hydrolase activity"/>
    <property type="evidence" value="ECO:0007669"/>
    <property type="project" value="UniProtKB-KW"/>
</dbReference>
<reference evidence="7 8" key="1">
    <citation type="submission" date="2023-01" db="EMBL/GenBank/DDBJ databases">
        <authorList>
            <person name="Kreplak J."/>
        </authorList>
    </citation>
    <scope>NUCLEOTIDE SEQUENCE [LARGE SCALE GENOMIC DNA]</scope>
</reference>
<feature type="short sequence motif" description="Q motif" evidence="5">
    <location>
        <begin position="56"/>
        <end position="84"/>
    </location>
</feature>
<dbReference type="EMBL" id="OX451737">
    <property type="protein sequence ID" value="CAI8600802.1"/>
    <property type="molecule type" value="Genomic_DNA"/>
</dbReference>
<dbReference type="GO" id="GO:0003724">
    <property type="term" value="F:RNA helicase activity"/>
    <property type="evidence" value="ECO:0007669"/>
    <property type="project" value="InterPro"/>
</dbReference>
<gene>
    <name evidence="7" type="ORF">VFH_II241400</name>
</gene>
<keyword evidence="3" id="KW-0347">Helicase</keyword>
<evidence type="ECO:0000256" key="1">
    <source>
        <dbReference type="ARBA" id="ARBA00022741"/>
    </source>
</evidence>
<keyword evidence="1" id="KW-0547">Nucleotide-binding</keyword>
<keyword evidence="8" id="KW-1185">Reference proteome</keyword>
<dbReference type="GO" id="GO:0005524">
    <property type="term" value="F:ATP binding"/>
    <property type="evidence" value="ECO:0007669"/>
    <property type="project" value="UniProtKB-KW"/>
</dbReference>
<feature type="domain" description="DEAD-box RNA helicase Q" evidence="6">
    <location>
        <begin position="56"/>
        <end position="84"/>
    </location>
</feature>
<dbReference type="Proteomes" id="UP001157006">
    <property type="component" value="Chromosome 2"/>
</dbReference>
<evidence type="ECO:0000256" key="5">
    <source>
        <dbReference type="PROSITE-ProRule" id="PRU00552"/>
    </source>
</evidence>
<evidence type="ECO:0000313" key="8">
    <source>
        <dbReference type="Proteomes" id="UP001157006"/>
    </source>
</evidence>
<evidence type="ECO:0000256" key="4">
    <source>
        <dbReference type="ARBA" id="ARBA00022840"/>
    </source>
</evidence>
<dbReference type="InterPro" id="IPR027417">
    <property type="entry name" value="P-loop_NTPase"/>
</dbReference>
<dbReference type="InterPro" id="IPR014014">
    <property type="entry name" value="RNA_helicase_DEAD_Q_motif"/>
</dbReference>
<dbReference type="PROSITE" id="PS51195">
    <property type="entry name" value="Q_MOTIF"/>
    <property type="match status" value="1"/>
</dbReference>
<evidence type="ECO:0000256" key="3">
    <source>
        <dbReference type="ARBA" id="ARBA00022806"/>
    </source>
</evidence>
<accession>A0AAV0ZS15</accession>
<proteinExistence type="predicted"/>